<keyword evidence="2" id="KW-0051">Antiviral defense</keyword>
<dbReference type="InterPro" id="IPR054767">
    <property type="entry name" value="Cas10-Cmr2_palm2"/>
</dbReference>
<dbReference type="PROSITE" id="PS50887">
    <property type="entry name" value="GGDEF"/>
    <property type="match status" value="1"/>
</dbReference>
<reference evidence="4 5" key="1">
    <citation type="submission" date="2015-09" db="EMBL/GenBank/DDBJ databases">
        <authorList>
            <consortium name="Pathogen Informatics"/>
        </authorList>
    </citation>
    <scope>NUCLEOTIDE SEQUENCE [LARGE SCALE GENOMIC DNA]</scope>
    <source>
        <strain evidence="4 5">2789STDY5834876</strain>
    </source>
</reference>
<gene>
    <name evidence="4" type="ORF">ERS852491_00426</name>
</gene>
<evidence type="ECO:0000313" key="5">
    <source>
        <dbReference type="Proteomes" id="UP000095544"/>
    </source>
</evidence>
<dbReference type="Pfam" id="PF12469">
    <property type="entry name" value="Cmr2_N"/>
    <property type="match status" value="1"/>
</dbReference>
<dbReference type="OrthoDB" id="9758700at2"/>
<protein>
    <submittedName>
        <fullName evidence="4">CRISPR-associated protein Cas10/Cmr2, subtype III-B</fullName>
    </submittedName>
</protein>
<name>A0A173ZG16_9FIRM</name>
<dbReference type="EMBL" id="CYZU01000002">
    <property type="protein sequence ID" value="CUN75057.1"/>
    <property type="molecule type" value="Genomic_DNA"/>
</dbReference>
<dbReference type="Pfam" id="PF22335">
    <property type="entry name" value="Cas10-Cmr2_palm2"/>
    <property type="match status" value="1"/>
</dbReference>
<accession>A0A173ZG16</accession>
<evidence type="ECO:0000256" key="1">
    <source>
        <dbReference type="ARBA" id="ARBA00022741"/>
    </source>
</evidence>
<dbReference type="GO" id="GO:0051607">
    <property type="term" value="P:defense response to virus"/>
    <property type="evidence" value="ECO:0007669"/>
    <property type="project" value="UniProtKB-KW"/>
</dbReference>
<dbReference type="InterPro" id="IPR000160">
    <property type="entry name" value="GGDEF_dom"/>
</dbReference>
<dbReference type="InterPro" id="IPR013407">
    <property type="entry name" value="CRISPR-assoc_prot_Cmr2"/>
</dbReference>
<dbReference type="STRING" id="39482.ERS852491_00426"/>
<evidence type="ECO:0000256" key="2">
    <source>
        <dbReference type="ARBA" id="ARBA00023118"/>
    </source>
</evidence>
<dbReference type="InterPro" id="IPR024615">
    <property type="entry name" value="CRISPR-assoc_Cmr2_N"/>
</dbReference>
<dbReference type="PANTHER" id="PTHR36528:SF1">
    <property type="entry name" value="CRISPR SYSTEM SINGLE-STRAND-SPECIFIC DEOXYRIBONUCLEASE CAS10_CSM1 (SUBTYPE III-A)"/>
    <property type="match status" value="1"/>
</dbReference>
<dbReference type="GO" id="GO:0000166">
    <property type="term" value="F:nucleotide binding"/>
    <property type="evidence" value="ECO:0007669"/>
    <property type="project" value="UniProtKB-KW"/>
</dbReference>
<sequence length="569" mass="64689">MRYLLLFTIGPVQPLIVNSRKVSDMFAGSRLLSSLMQDALQILEHQQEVRILFPFIEKGEGNCPNIPNKLIAELNLTEGKSPEEIATFLELYIKKQFFTVCMGYLNDVGIMETEEGSAARQLRDFLEVFWIAEEYESQPYSEVYQKLFRKMNLVKSIRTFSQNQEPWNRKCALFPQYNAIYAKCGKSAGVRQYPANINPTDVYDISEVPKLTYAVKPKEALSAIAMVKRSYGRILGMYSLRQMLLRHQIGKIKNGKQILVDLENRAGGKTVSPTGDQIANAVYDYGHGNPPDYEEYDKDAWEYAVQLYHTIQEEDISLSDYYAMLKFDGDNMGEIFLNKHTVKEQQELSRSISDFASEIPNVLKEFNGLLVYAGGEDFLGFLPLDTLLACLDKLQKLFQERVKLTFSAGIVIAHLMQPLKMVALAAEEMEMKAKQAEGKDAFVLGILKRSGERVASPPYKFDDYSGCAYPKMTDLRRLLETICKNECPRALLNNIITLFRCFLKEDVRPEKARAEILLRESVSVSNAQNADELADCLVLFYEREESLDAFLDTLNAVLFLAREAGSCII</sequence>
<feature type="domain" description="GGDEF" evidence="3">
    <location>
        <begin position="320"/>
        <end position="447"/>
    </location>
</feature>
<dbReference type="InterPro" id="IPR038242">
    <property type="entry name" value="Cmr2_N"/>
</dbReference>
<dbReference type="InterPro" id="IPR052117">
    <property type="entry name" value="Cas10/Csm1_subtype-III-A"/>
</dbReference>
<organism evidence="4 5">
    <name type="scientific">Faecalicatena contorta</name>
    <dbReference type="NCBI Taxonomy" id="39482"/>
    <lineage>
        <taxon>Bacteria</taxon>
        <taxon>Bacillati</taxon>
        <taxon>Bacillota</taxon>
        <taxon>Clostridia</taxon>
        <taxon>Lachnospirales</taxon>
        <taxon>Lachnospiraceae</taxon>
        <taxon>Faecalicatena</taxon>
    </lineage>
</organism>
<dbReference type="InterPro" id="IPR043128">
    <property type="entry name" value="Rev_trsase/Diguanyl_cyclase"/>
</dbReference>
<dbReference type="PANTHER" id="PTHR36528">
    <property type="entry name" value="CRISPR SYSTEM SINGLE-STRAND-SPECIFIC DEOXYRIBONUCLEASE CAS10/CSM1 (SUBTYPE III-A)"/>
    <property type="match status" value="1"/>
</dbReference>
<dbReference type="RefSeq" id="WP_055150511.1">
    <property type="nucleotide sequence ID" value="NZ_CYZU01000002.1"/>
</dbReference>
<keyword evidence="1" id="KW-0547">Nucleotide-binding</keyword>
<dbReference type="Proteomes" id="UP000095544">
    <property type="component" value="Unassembled WGS sequence"/>
</dbReference>
<dbReference type="AlphaFoldDB" id="A0A173ZG16"/>
<evidence type="ECO:0000259" key="3">
    <source>
        <dbReference type="PROSITE" id="PS50887"/>
    </source>
</evidence>
<proteinExistence type="predicted"/>
<dbReference type="NCBIfam" id="TIGR02577">
    <property type="entry name" value="cas_TM1794_Cmr2"/>
    <property type="match status" value="1"/>
</dbReference>
<evidence type="ECO:0000313" key="4">
    <source>
        <dbReference type="EMBL" id="CUN75057.1"/>
    </source>
</evidence>
<dbReference type="Gene3D" id="3.30.70.270">
    <property type="match status" value="1"/>
</dbReference>
<dbReference type="Gene3D" id="3.30.70.2220">
    <property type="entry name" value="CRISPR-Cas system, Cmr2 subunit, D1 domain, cysteine cluster"/>
    <property type="match status" value="1"/>
</dbReference>